<dbReference type="SMART" id="SM00267">
    <property type="entry name" value="GGDEF"/>
    <property type="match status" value="1"/>
</dbReference>
<comment type="caution">
    <text evidence="1">Lacks conserved residue(s) required for the propagation of feature annotation.</text>
</comment>
<evidence type="ECO:0000256" key="1">
    <source>
        <dbReference type="PROSITE-ProRule" id="PRU00169"/>
    </source>
</evidence>
<dbReference type="SMART" id="SM00052">
    <property type="entry name" value="EAL"/>
    <property type="match status" value="1"/>
</dbReference>
<dbReference type="AlphaFoldDB" id="A0A1N7IZQ6"/>
<gene>
    <name evidence="5" type="ORF">SAMN05421760_101381</name>
</gene>
<dbReference type="Gene3D" id="3.30.70.270">
    <property type="match status" value="1"/>
</dbReference>
<dbReference type="STRING" id="619304.SAMN05421760_101381"/>
<feature type="domain" description="GGDEF" evidence="4">
    <location>
        <begin position="162"/>
        <end position="297"/>
    </location>
</feature>
<feature type="domain" description="Response regulatory" evidence="2">
    <location>
        <begin position="4"/>
        <end position="118"/>
    </location>
</feature>
<dbReference type="GO" id="GO:0071111">
    <property type="term" value="F:cyclic-guanylate-specific phosphodiesterase activity"/>
    <property type="evidence" value="ECO:0007669"/>
    <property type="project" value="InterPro"/>
</dbReference>
<dbReference type="InterPro" id="IPR043128">
    <property type="entry name" value="Rev_trsase/Diguanyl_cyclase"/>
</dbReference>
<dbReference type="GO" id="GO:0000160">
    <property type="term" value="P:phosphorelay signal transduction system"/>
    <property type="evidence" value="ECO:0007669"/>
    <property type="project" value="InterPro"/>
</dbReference>
<evidence type="ECO:0000259" key="2">
    <source>
        <dbReference type="PROSITE" id="PS50110"/>
    </source>
</evidence>
<dbReference type="PROSITE" id="PS50110">
    <property type="entry name" value="RESPONSE_REGULATORY"/>
    <property type="match status" value="1"/>
</dbReference>
<dbReference type="InterPro" id="IPR029787">
    <property type="entry name" value="Nucleotide_cyclase"/>
</dbReference>
<dbReference type="RefSeq" id="WP_054342584.1">
    <property type="nucleotide sequence ID" value="NZ_FTOE01000001.1"/>
</dbReference>
<dbReference type="CDD" id="cd01949">
    <property type="entry name" value="GGDEF"/>
    <property type="match status" value="1"/>
</dbReference>
<dbReference type="CDD" id="cd01948">
    <property type="entry name" value="EAL"/>
    <property type="match status" value="1"/>
</dbReference>
<evidence type="ECO:0000259" key="4">
    <source>
        <dbReference type="PROSITE" id="PS50887"/>
    </source>
</evidence>
<dbReference type="InterPro" id="IPR001633">
    <property type="entry name" value="EAL_dom"/>
</dbReference>
<dbReference type="PROSITE" id="PS50887">
    <property type="entry name" value="GGDEF"/>
    <property type="match status" value="1"/>
</dbReference>
<dbReference type="EMBL" id="FTOE01000001">
    <property type="protein sequence ID" value="SIS42487.1"/>
    <property type="molecule type" value="Genomic_DNA"/>
</dbReference>
<keyword evidence="6" id="KW-1185">Reference proteome</keyword>
<dbReference type="PANTHER" id="PTHR33121:SF70">
    <property type="entry name" value="SIGNALING PROTEIN YKOW"/>
    <property type="match status" value="1"/>
</dbReference>
<dbReference type="SUPFAM" id="SSF55073">
    <property type="entry name" value="Nucleotide cyclase"/>
    <property type="match status" value="1"/>
</dbReference>
<dbReference type="Pfam" id="PF00990">
    <property type="entry name" value="GGDEF"/>
    <property type="match status" value="1"/>
</dbReference>
<proteinExistence type="predicted"/>
<dbReference type="InterPro" id="IPR001789">
    <property type="entry name" value="Sig_transdc_resp-reg_receiver"/>
</dbReference>
<organism evidence="5 6">
    <name type="scientific">Neptunomonas antarctica</name>
    <dbReference type="NCBI Taxonomy" id="619304"/>
    <lineage>
        <taxon>Bacteria</taxon>
        <taxon>Pseudomonadati</taxon>
        <taxon>Pseudomonadota</taxon>
        <taxon>Gammaproteobacteria</taxon>
        <taxon>Oceanospirillales</taxon>
        <taxon>Oceanospirillaceae</taxon>
        <taxon>Neptunomonas</taxon>
    </lineage>
</organism>
<name>A0A1N7IZQ6_9GAMM</name>
<sequence length="559" mass="62722">MPIKILILSSHSGMRDILASYLSQHNLALDYVDTINGLLIRVEENIPHIILVYAEPEIVLNSLEAYTPIFRHSYIPVVIAHHQIAPEIGIKLLDASFSDYISLFDLTDEALTRSFRLLIQMKAKNAEIMLLRQTDLLTDIKNRSCFYRMLENNLANILRCGGALALVSLDIDDFKAFNQNMGYAAGDQVLLDLRDRLLSCARSSPVFRTDGDEFAILVTAPTTASVKAEVDRLLAALAGVLYLGFDVAGHNNIIGTSIGVAFAPENGVNADSLTNQANQARSRAKRMHGCSFSIYEQSKDRTPSYQGLLEADIWTALKKEQFQLYYQPRIDLLSGDIVGAEALIRWNHPEHGLIMPNDFIPVSEHTGQIIPLGFWAIWQTGRDLKQIKNAGFSLAKVGVNLSFRQFQDDHLVQTIHRIIESEEIDTRIFEFELTESALFSDDQHVQKCIEQLSKIGIDFSLDDFGTGYSSFSLLQKLPISSLKIDRSFVAQLPDSHDDTEIIRAIITLAHNLKMRVIAEGVETKAQLDFLIKNKCDQVQGYFFSPPVPLSEFMKMLKAD</sequence>
<dbReference type="InterPro" id="IPR000160">
    <property type="entry name" value="GGDEF_dom"/>
</dbReference>
<dbReference type="NCBIfam" id="TIGR00254">
    <property type="entry name" value="GGDEF"/>
    <property type="match status" value="1"/>
</dbReference>
<dbReference type="Gene3D" id="3.20.20.450">
    <property type="entry name" value="EAL domain"/>
    <property type="match status" value="1"/>
</dbReference>
<evidence type="ECO:0000313" key="6">
    <source>
        <dbReference type="Proteomes" id="UP000185999"/>
    </source>
</evidence>
<dbReference type="SUPFAM" id="SSF141868">
    <property type="entry name" value="EAL domain-like"/>
    <property type="match status" value="1"/>
</dbReference>
<protein>
    <submittedName>
        <fullName evidence="5">Diguanylate cyclase (GGDEF) domain-containing protein</fullName>
    </submittedName>
</protein>
<dbReference type="PANTHER" id="PTHR33121">
    <property type="entry name" value="CYCLIC DI-GMP PHOSPHODIESTERASE PDEF"/>
    <property type="match status" value="1"/>
</dbReference>
<reference evidence="6" key="1">
    <citation type="submission" date="2017-01" db="EMBL/GenBank/DDBJ databases">
        <authorList>
            <person name="Varghese N."/>
            <person name="Submissions S."/>
        </authorList>
    </citation>
    <scope>NUCLEOTIDE SEQUENCE [LARGE SCALE GENOMIC DNA]</scope>
    <source>
        <strain evidence="6">DSM 22306</strain>
    </source>
</reference>
<dbReference type="Proteomes" id="UP000185999">
    <property type="component" value="Unassembled WGS sequence"/>
</dbReference>
<feature type="domain" description="EAL" evidence="3">
    <location>
        <begin position="306"/>
        <end position="559"/>
    </location>
</feature>
<evidence type="ECO:0000259" key="3">
    <source>
        <dbReference type="PROSITE" id="PS50883"/>
    </source>
</evidence>
<dbReference type="InterPro" id="IPR050706">
    <property type="entry name" value="Cyclic-di-GMP_PDE-like"/>
</dbReference>
<dbReference type="PROSITE" id="PS50883">
    <property type="entry name" value="EAL"/>
    <property type="match status" value="1"/>
</dbReference>
<dbReference type="Pfam" id="PF00563">
    <property type="entry name" value="EAL"/>
    <property type="match status" value="1"/>
</dbReference>
<accession>A0A1N7IZQ6</accession>
<evidence type="ECO:0000313" key="5">
    <source>
        <dbReference type="EMBL" id="SIS42487.1"/>
    </source>
</evidence>
<dbReference type="InterPro" id="IPR035919">
    <property type="entry name" value="EAL_sf"/>
</dbReference>